<feature type="region of interest" description="Disordered" evidence="13">
    <location>
        <begin position="203"/>
        <end position="271"/>
    </location>
</feature>
<evidence type="ECO:0000256" key="6">
    <source>
        <dbReference type="ARBA" id="ARBA00022833"/>
    </source>
</evidence>
<dbReference type="EMBL" id="CAXAMN010008125">
    <property type="protein sequence ID" value="CAK9024110.1"/>
    <property type="molecule type" value="Genomic_DNA"/>
</dbReference>
<comment type="catalytic activity">
    <reaction evidence="10 12">
        <text>O-phospho-L-threonyl-[protein] + H2O = L-threonyl-[protein] + phosphate</text>
        <dbReference type="Rhea" id="RHEA:47004"/>
        <dbReference type="Rhea" id="RHEA-COMP:11060"/>
        <dbReference type="Rhea" id="RHEA-COMP:11605"/>
        <dbReference type="ChEBI" id="CHEBI:15377"/>
        <dbReference type="ChEBI" id="CHEBI:30013"/>
        <dbReference type="ChEBI" id="CHEBI:43474"/>
        <dbReference type="ChEBI" id="CHEBI:61977"/>
        <dbReference type="EC" id="3.1.3.16"/>
    </reaction>
</comment>
<comment type="subcellular location">
    <subcellularLocation>
        <location evidence="1 12">Nucleus</location>
    </subcellularLocation>
</comment>
<dbReference type="PANTHER" id="PTHR14732:SF0">
    <property type="entry name" value="RNA POLYMERASE II SUBUNIT B1 CTD PHOSPHATASE RPAP2-RELATED"/>
    <property type="match status" value="1"/>
</dbReference>
<evidence type="ECO:0000256" key="10">
    <source>
        <dbReference type="ARBA" id="ARBA00048336"/>
    </source>
</evidence>
<gene>
    <name evidence="15" type="ORF">CCMP2556_LOCUS15493</name>
</gene>
<evidence type="ECO:0000313" key="15">
    <source>
        <dbReference type="EMBL" id="CAK9024110.1"/>
    </source>
</evidence>
<dbReference type="PANTHER" id="PTHR14732">
    <property type="entry name" value="RNA POLYMERASE II SUBUNIT B1 CTD PHOSPHATASE RPAP2-RELATED"/>
    <property type="match status" value="1"/>
</dbReference>
<feature type="compositionally biased region" description="Basic and acidic residues" evidence="13">
    <location>
        <begin position="163"/>
        <end position="180"/>
    </location>
</feature>
<evidence type="ECO:0000256" key="8">
    <source>
        <dbReference type="ARBA" id="ARBA00023242"/>
    </source>
</evidence>
<evidence type="ECO:0000313" key="16">
    <source>
        <dbReference type="Proteomes" id="UP001642484"/>
    </source>
</evidence>
<dbReference type="InterPro" id="IPR039693">
    <property type="entry name" value="Rtr1/RPAP2"/>
</dbReference>
<evidence type="ECO:0000256" key="1">
    <source>
        <dbReference type="ARBA" id="ARBA00004123"/>
    </source>
</evidence>
<keyword evidence="7 12" id="KW-0904">Protein phosphatase</keyword>
<reference evidence="15 16" key="1">
    <citation type="submission" date="2024-02" db="EMBL/GenBank/DDBJ databases">
        <authorList>
            <person name="Chen Y."/>
            <person name="Shah S."/>
            <person name="Dougan E. K."/>
            <person name="Thang M."/>
            <person name="Chan C."/>
        </authorList>
    </citation>
    <scope>NUCLEOTIDE SEQUENCE [LARGE SCALE GENOMIC DNA]</scope>
</reference>
<evidence type="ECO:0000256" key="7">
    <source>
        <dbReference type="ARBA" id="ARBA00022912"/>
    </source>
</evidence>
<protein>
    <recommendedName>
        <fullName evidence="12">RNA polymerase II subunit B1 CTD phosphatase RPAP2 homolog</fullName>
        <ecNumber evidence="12">3.1.3.16</ecNumber>
    </recommendedName>
</protein>
<evidence type="ECO:0000256" key="11">
    <source>
        <dbReference type="PROSITE-ProRule" id="PRU00812"/>
    </source>
</evidence>
<keyword evidence="5 12" id="KW-0378">Hydrolase</keyword>
<dbReference type="Gene3D" id="1.25.40.820">
    <property type="match status" value="1"/>
</dbReference>
<dbReference type="PROSITE" id="PS51479">
    <property type="entry name" value="ZF_RTR1"/>
    <property type="match status" value="1"/>
</dbReference>
<keyword evidence="8 12" id="KW-0539">Nucleus</keyword>
<comment type="similarity">
    <text evidence="2 11 12">Belongs to the RPAP2 family.</text>
</comment>
<sequence>MAGGAPCAGNPVRRAAEEARRQKITEELAARKQNSKELWALQQELLKKSVKTPLLEAARQLFQAEHYDAVVEERSLEELCGYPLCGHRTTALPAEKRWAVNYATREVMDAEEVKKFCGPSCRRESQRFRASLQPEPIYLRPASALTAAQTATATAEQTATAQKAEDSRRDEKEAKDKDIPAVRPRTVVRFSREKRSYQVHYSEYDGGGALPDVAPRRDAPRAPMGRSGCVAVRERTSQEVEEPTDAPRQPEPVEEDEALSDSEGDDLYDPEVVPDGKCSTPWIQAWATLNTWITETAKEVLRGAQLELAEDRRPAHKGRRDLLLELLTSRLPGEFSFLASRFYELVSSLGVHQALPSITERALYDLLAAVLLRGLYLSDAQRGLYVRDEVQVELLEQRMKEAAQCYGIAEEELKMMTQLTDLYKAQDD</sequence>
<keyword evidence="16" id="KW-1185">Reference proteome</keyword>
<keyword evidence="3 12" id="KW-0479">Metal-binding</keyword>
<dbReference type="Pfam" id="PF04181">
    <property type="entry name" value="RPAP2_Rtr1"/>
    <property type="match status" value="1"/>
</dbReference>
<evidence type="ECO:0000259" key="14">
    <source>
        <dbReference type="PROSITE" id="PS51479"/>
    </source>
</evidence>
<keyword evidence="6 12" id="KW-0862">Zinc</keyword>
<name>A0ABP0KCK2_9DINO</name>
<evidence type="ECO:0000256" key="4">
    <source>
        <dbReference type="ARBA" id="ARBA00022771"/>
    </source>
</evidence>
<evidence type="ECO:0000256" key="12">
    <source>
        <dbReference type="RuleBase" id="RU367080"/>
    </source>
</evidence>
<proteinExistence type="inferred from homology"/>
<comment type="catalytic activity">
    <reaction evidence="9 12">
        <text>O-phospho-L-seryl-[protein] + H2O = L-seryl-[protein] + phosphate</text>
        <dbReference type="Rhea" id="RHEA:20629"/>
        <dbReference type="Rhea" id="RHEA-COMP:9863"/>
        <dbReference type="Rhea" id="RHEA-COMP:11604"/>
        <dbReference type="ChEBI" id="CHEBI:15377"/>
        <dbReference type="ChEBI" id="CHEBI:29999"/>
        <dbReference type="ChEBI" id="CHEBI:43474"/>
        <dbReference type="ChEBI" id="CHEBI:83421"/>
        <dbReference type="EC" id="3.1.3.16"/>
    </reaction>
</comment>
<dbReference type="InterPro" id="IPR038534">
    <property type="entry name" value="Rtr1/RPAP2_sf"/>
</dbReference>
<organism evidence="15 16">
    <name type="scientific">Durusdinium trenchii</name>
    <dbReference type="NCBI Taxonomy" id="1381693"/>
    <lineage>
        <taxon>Eukaryota</taxon>
        <taxon>Sar</taxon>
        <taxon>Alveolata</taxon>
        <taxon>Dinophyceae</taxon>
        <taxon>Suessiales</taxon>
        <taxon>Symbiodiniaceae</taxon>
        <taxon>Durusdinium</taxon>
    </lineage>
</organism>
<comment type="function">
    <text evidence="12">Putative RNA polymerase II subunit B1 C-terminal domain (CTD) phosphatase involved in RNA polymerase II transcription regulation.</text>
</comment>
<accession>A0ABP0KCK2</accession>
<feature type="region of interest" description="Disordered" evidence="13">
    <location>
        <begin position="154"/>
        <end position="180"/>
    </location>
</feature>
<keyword evidence="4 12" id="KW-0863">Zinc-finger</keyword>
<feature type="compositionally biased region" description="Acidic residues" evidence="13">
    <location>
        <begin position="252"/>
        <end position="269"/>
    </location>
</feature>
<feature type="domain" description="RTR1-type" evidence="14">
    <location>
        <begin position="57"/>
        <end position="141"/>
    </location>
</feature>
<dbReference type="EC" id="3.1.3.16" evidence="12"/>
<dbReference type="InterPro" id="IPR007308">
    <property type="entry name" value="Rtr1/RPAP2_dom"/>
</dbReference>
<dbReference type="Proteomes" id="UP001642484">
    <property type="component" value="Unassembled WGS sequence"/>
</dbReference>
<evidence type="ECO:0000256" key="3">
    <source>
        <dbReference type="ARBA" id="ARBA00022723"/>
    </source>
</evidence>
<evidence type="ECO:0000256" key="9">
    <source>
        <dbReference type="ARBA" id="ARBA00047761"/>
    </source>
</evidence>
<evidence type="ECO:0000256" key="2">
    <source>
        <dbReference type="ARBA" id="ARBA00005676"/>
    </source>
</evidence>
<comment type="caution">
    <text evidence="15">The sequence shown here is derived from an EMBL/GenBank/DDBJ whole genome shotgun (WGS) entry which is preliminary data.</text>
</comment>
<evidence type="ECO:0000256" key="5">
    <source>
        <dbReference type="ARBA" id="ARBA00022801"/>
    </source>
</evidence>
<evidence type="ECO:0000256" key="13">
    <source>
        <dbReference type="SAM" id="MobiDB-lite"/>
    </source>
</evidence>